<feature type="domain" description="LRAT" evidence="1">
    <location>
        <begin position="43"/>
        <end position="100"/>
    </location>
</feature>
<accession>A0ABD3JP93</accession>
<dbReference type="Pfam" id="PF04970">
    <property type="entry name" value="LRAT"/>
    <property type="match status" value="1"/>
</dbReference>
<evidence type="ECO:0000313" key="2">
    <source>
        <dbReference type="EMBL" id="KAL3728049.1"/>
    </source>
</evidence>
<proteinExistence type="predicted"/>
<reference evidence="2 3" key="1">
    <citation type="submission" date="2024-11" db="EMBL/GenBank/DDBJ databases">
        <title>Chromosome-level genome assembly of Eucalyptus globulus Labill. provides insights into its genome evolution.</title>
        <authorList>
            <person name="Li X."/>
        </authorList>
    </citation>
    <scope>NUCLEOTIDE SEQUENCE [LARGE SCALE GENOMIC DNA]</scope>
    <source>
        <strain evidence="2">CL2024</strain>
        <tissue evidence="2">Fresh tender leaves</tissue>
    </source>
</reference>
<dbReference type="PANTHER" id="PTHR46137:SF14">
    <property type="entry name" value="LRAT DOMAIN-CONTAINING PROTEIN"/>
    <property type="match status" value="1"/>
</dbReference>
<sequence>MPPCKECEYQETINRGVIKTCLDYFRWDGKKFRSLHYYEYGWPLLGLKLTRRGTCTMLLATKLAHQVIDTACKLHDKNYFGNYNLINNNCEHFVTFCQMDIHSSEQTAFVSDCERKIKEAKEWTMKLLQRN</sequence>
<name>A0ABD3JP93_EUCGL</name>
<dbReference type="AlphaFoldDB" id="A0ABD3JP93"/>
<keyword evidence="3" id="KW-1185">Reference proteome</keyword>
<evidence type="ECO:0000259" key="1">
    <source>
        <dbReference type="Pfam" id="PF04970"/>
    </source>
</evidence>
<dbReference type="EMBL" id="JBJKBG010000008">
    <property type="protein sequence ID" value="KAL3728049.1"/>
    <property type="molecule type" value="Genomic_DNA"/>
</dbReference>
<protein>
    <recommendedName>
        <fullName evidence="1">LRAT domain-containing protein</fullName>
    </recommendedName>
</protein>
<gene>
    <name evidence="2" type="ORF">ACJRO7_032751</name>
</gene>
<dbReference type="PANTHER" id="PTHR46137">
    <property type="entry name" value="OS05G0310600 PROTEIN"/>
    <property type="match status" value="1"/>
</dbReference>
<dbReference type="InterPro" id="IPR007053">
    <property type="entry name" value="LRAT_dom"/>
</dbReference>
<evidence type="ECO:0000313" key="3">
    <source>
        <dbReference type="Proteomes" id="UP001634007"/>
    </source>
</evidence>
<organism evidence="2 3">
    <name type="scientific">Eucalyptus globulus</name>
    <name type="common">Tasmanian blue gum</name>
    <dbReference type="NCBI Taxonomy" id="34317"/>
    <lineage>
        <taxon>Eukaryota</taxon>
        <taxon>Viridiplantae</taxon>
        <taxon>Streptophyta</taxon>
        <taxon>Embryophyta</taxon>
        <taxon>Tracheophyta</taxon>
        <taxon>Spermatophyta</taxon>
        <taxon>Magnoliopsida</taxon>
        <taxon>eudicotyledons</taxon>
        <taxon>Gunneridae</taxon>
        <taxon>Pentapetalae</taxon>
        <taxon>rosids</taxon>
        <taxon>malvids</taxon>
        <taxon>Myrtales</taxon>
        <taxon>Myrtaceae</taxon>
        <taxon>Myrtoideae</taxon>
        <taxon>Eucalypteae</taxon>
        <taxon>Eucalyptus</taxon>
    </lineage>
</organism>
<comment type="caution">
    <text evidence="2">The sequence shown here is derived from an EMBL/GenBank/DDBJ whole genome shotgun (WGS) entry which is preliminary data.</text>
</comment>
<dbReference type="Gene3D" id="3.90.1720.10">
    <property type="entry name" value="endopeptidase domain like (from Nostoc punctiforme)"/>
    <property type="match status" value="1"/>
</dbReference>
<dbReference type="Proteomes" id="UP001634007">
    <property type="component" value="Unassembled WGS sequence"/>
</dbReference>